<dbReference type="GO" id="GO:0008270">
    <property type="term" value="F:zinc ion binding"/>
    <property type="evidence" value="ECO:0007669"/>
    <property type="project" value="UniProtKB-KW"/>
</dbReference>
<dbReference type="Pfam" id="PF22936">
    <property type="entry name" value="Pol_BBD"/>
    <property type="match status" value="1"/>
</dbReference>
<reference evidence="3" key="1">
    <citation type="journal article" date="2023" name="bioRxiv">
        <title>Scaffold-level genome assemblies of two parasitoid biocontrol wasps reveal the parthenogenesis mechanism and an associated novel virus.</title>
        <authorList>
            <person name="Inwood S."/>
            <person name="Skelly J."/>
            <person name="Guhlin J."/>
            <person name="Harrop T."/>
            <person name="Goldson S."/>
            <person name="Dearden P."/>
        </authorList>
    </citation>
    <scope>NUCLEOTIDE SEQUENCE</scope>
    <source>
        <strain evidence="3">Irish</strain>
        <tissue evidence="3">Whole body</tissue>
    </source>
</reference>
<sequence>MSISQKKKQSDGSTSHVTKDKKDITCFRCKKKGHYMNKCSKANNSNGANNVFSATYLNGNVKATDFYIDSGCSTHLTARKDWMTNIRNPDSPNITVANNNSMSAECAGDIEIATFADNNRFEVKINNILYVPGLTSNLLSVSQLIKSGNEVIFEENSCKIYNKRGLIATAELIDNIYRLKFEPIFKPTVFAAAAVSGETWHRRFGHKL</sequence>
<evidence type="ECO:0000259" key="2">
    <source>
        <dbReference type="PROSITE" id="PS50158"/>
    </source>
</evidence>
<dbReference type="AlphaFoldDB" id="A0AA39KQW2"/>
<evidence type="ECO:0000313" key="3">
    <source>
        <dbReference type="EMBL" id="KAK0170573.1"/>
    </source>
</evidence>
<dbReference type="GO" id="GO:0003676">
    <property type="term" value="F:nucleic acid binding"/>
    <property type="evidence" value="ECO:0007669"/>
    <property type="project" value="InterPro"/>
</dbReference>
<proteinExistence type="predicted"/>
<gene>
    <name evidence="3" type="ORF">PV328_008410</name>
</gene>
<feature type="domain" description="CCHC-type" evidence="2">
    <location>
        <begin position="26"/>
        <end position="41"/>
    </location>
</feature>
<dbReference type="InterPro" id="IPR036875">
    <property type="entry name" value="Znf_CCHC_sf"/>
</dbReference>
<dbReference type="InterPro" id="IPR054722">
    <property type="entry name" value="PolX-like_BBD"/>
</dbReference>
<protein>
    <recommendedName>
        <fullName evidence="2">CCHC-type domain-containing protein</fullName>
    </recommendedName>
</protein>
<dbReference type="PANTHER" id="PTHR47592">
    <property type="entry name" value="PBF68 PROTEIN"/>
    <property type="match status" value="1"/>
</dbReference>
<organism evidence="3 4">
    <name type="scientific">Microctonus aethiopoides</name>
    <dbReference type="NCBI Taxonomy" id="144406"/>
    <lineage>
        <taxon>Eukaryota</taxon>
        <taxon>Metazoa</taxon>
        <taxon>Ecdysozoa</taxon>
        <taxon>Arthropoda</taxon>
        <taxon>Hexapoda</taxon>
        <taxon>Insecta</taxon>
        <taxon>Pterygota</taxon>
        <taxon>Neoptera</taxon>
        <taxon>Endopterygota</taxon>
        <taxon>Hymenoptera</taxon>
        <taxon>Apocrita</taxon>
        <taxon>Ichneumonoidea</taxon>
        <taxon>Braconidae</taxon>
        <taxon>Euphorinae</taxon>
        <taxon>Microctonus</taxon>
    </lineage>
</organism>
<comment type="caution">
    <text evidence="3">The sequence shown here is derived from an EMBL/GenBank/DDBJ whole genome shotgun (WGS) entry which is preliminary data.</text>
</comment>
<dbReference type="EMBL" id="JAQQBS010000003">
    <property type="protein sequence ID" value="KAK0170573.1"/>
    <property type="molecule type" value="Genomic_DNA"/>
</dbReference>
<evidence type="ECO:0000313" key="4">
    <source>
        <dbReference type="Proteomes" id="UP001168990"/>
    </source>
</evidence>
<dbReference type="PANTHER" id="PTHR47592:SF27">
    <property type="entry name" value="OS08G0421700 PROTEIN"/>
    <property type="match status" value="1"/>
</dbReference>
<evidence type="ECO:0000256" key="1">
    <source>
        <dbReference type="PROSITE-ProRule" id="PRU00047"/>
    </source>
</evidence>
<keyword evidence="1" id="KW-0863">Zinc-finger</keyword>
<dbReference type="InterPro" id="IPR001878">
    <property type="entry name" value="Znf_CCHC"/>
</dbReference>
<keyword evidence="1" id="KW-0479">Metal-binding</keyword>
<dbReference type="PROSITE" id="PS50158">
    <property type="entry name" value="ZF_CCHC"/>
    <property type="match status" value="1"/>
</dbReference>
<name>A0AA39KQW2_9HYME</name>
<dbReference type="SUPFAM" id="SSF57756">
    <property type="entry name" value="Retrovirus zinc finger-like domains"/>
    <property type="match status" value="1"/>
</dbReference>
<dbReference type="Proteomes" id="UP001168990">
    <property type="component" value="Unassembled WGS sequence"/>
</dbReference>
<reference evidence="3" key="2">
    <citation type="submission" date="2023-03" db="EMBL/GenBank/DDBJ databases">
        <authorList>
            <person name="Inwood S.N."/>
            <person name="Skelly J.G."/>
            <person name="Guhlin J."/>
            <person name="Harrop T.W.R."/>
            <person name="Goldson S.G."/>
            <person name="Dearden P.K."/>
        </authorList>
    </citation>
    <scope>NUCLEOTIDE SEQUENCE</scope>
    <source>
        <strain evidence="3">Irish</strain>
        <tissue evidence="3">Whole body</tissue>
    </source>
</reference>
<keyword evidence="4" id="KW-1185">Reference proteome</keyword>
<dbReference type="Gene3D" id="4.10.60.10">
    <property type="entry name" value="Zinc finger, CCHC-type"/>
    <property type="match status" value="1"/>
</dbReference>
<keyword evidence="1" id="KW-0862">Zinc</keyword>
<accession>A0AA39KQW2</accession>